<keyword evidence="3" id="KW-1185">Reference proteome</keyword>
<gene>
    <name evidence="2" type="ORF">P7K49_013016</name>
</gene>
<accession>A0ABQ9VF12</accession>
<evidence type="ECO:0000313" key="2">
    <source>
        <dbReference type="EMBL" id="KAK2107851.1"/>
    </source>
</evidence>
<evidence type="ECO:0000313" key="3">
    <source>
        <dbReference type="Proteomes" id="UP001266305"/>
    </source>
</evidence>
<feature type="compositionally biased region" description="Basic and acidic residues" evidence="1">
    <location>
        <begin position="25"/>
        <end position="37"/>
    </location>
</feature>
<feature type="compositionally biased region" description="Basic and acidic residues" evidence="1">
    <location>
        <begin position="8"/>
        <end position="18"/>
    </location>
</feature>
<evidence type="ECO:0000256" key="1">
    <source>
        <dbReference type="SAM" id="MobiDB-lite"/>
    </source>
</evidence>
<reference evidence="2 3" key="1">
    <citation type="submission" date="2023-05" db="EMBL/GenBank/DDBJ databases">
        <title>B98-5 Cell Line De Novo Hybrid Assembly: An Optical Mapping Approach.</title>
        <authorList>
            <person name="Kananen K."/>
            <person name="Auerbach J.A."/>
            <person name="Kautto E."/>
            <person name="Blachly J.S."/>
        </authorList>
    </citation>
    <scope>NUCLEOTIDE SEQUENCE [LARGE SCALE GENOMIC DNA]</scope>
    <source>
        <strain evidence="2">B95-8</strain>
        <tissue evidence="2">Cell line</tissue>
    </source>
</reference>
<comment type="caution">
    <text evidence="2">The sequence shown here is derived from an EMBL/GenBank/DDBJ whole genome shotgun (WGS) entry which is preliminary data.</text>
</comment>
<proteinExistence type="predicted"/>
<protein>
    <submittedName>
        <fullName evidence="2">Uncharacterized protein</fullName>
    </submittedName>
</protein>
<dbReference type="Proteomes" id="UP001266305">
    <property type="component" value="Unassembled WGS sequence"/>
</dbReference>
<feature type="region of interest" description="Disordered" evidence="1">
    <location>
        <begin position="1"/>
        <end position="62"/>
    </location>
</feature>
<sequence>MKAVHAASGERTKGRVLRENTTPGHVERQRFLEKFSGEEEPIPGDSTPRGCRGLRQRGKVRD</sequence>
<organism evidence="2 3">
    <name type="scientific">Saguinus oedipus</name>
    <name type="common">Cotton-top tamarin</name>
    <name type="synonym">Oedipomidas oedipus</name>
    <dbReference type="NCBI Taxonomy" id="9490"/>
    <lineage>
        <taxon>Eukaryota</taxon>
        <taxon>Metazoa</taxon>
        <taxon>Chordata</taxon>
        <taxon>Craniata</taxon>
        <taxon>Vertebrata</taxon>
        <taxon>Euteleostomi</taxon>
        <taxon>Mammalia</taxon>
        <taxon>Eutheria</taxon>
        <taxon>Euarchontoglires</taxon>
        <taxon>Primates</taxon>
        <taxon>Haplorrhini</taxon>
        <taxon>Platyrrhini</taxon>
        <taxon>Cebidae</taxon>
        <taxon>Callitrichinae</taxon>
        <taxon>Saguinus</taxon>
    </lineage>
</organism>
<name>A0ABQ9VF12_SAGOE</name>
<dbReference type="EMBL" id="JASSZA010000006">
    <property type="protein sequence ID" value="KAK2107851.1"/>
    <property type="molecule type" value="Genomic_DNA"/>
</dbReference>
<feature type="compositionally biased region" description="Basic residues" evidence="1">
    <location>
        <begin position="52"/>
        <end position="62"/>
    </location>
</feature>